<proteinExistence type="inferred from homology"/>
<feature type="compositionally biased region" description="Basic residues" evidence="2">
    <location>
        <begin position="65"/>
        <end position="75"/>
    </location>
</feature>
<keyword evidence="3" id="KW-0812">Transmembrane</keyword>
<evidence type="ECO:0000259" key="4">
    <source>
        <dbReference type="Pfam" id="PF03816"/>
    </source>
</evidence>
<dbReference type="PANTHER" id="PTHR33392">
    <property type="entry name" value="POLYISOPRENYL-TEICHOIC ACID--PEPTIDOGLYCAN TEICHOIC ACID TRANSFERASE TAGU"/>
    <property type="match status" value="1"/>
</dbReference>
<keyword evidence="7" id="KW-1185">Reference proteome</keyword>
<protein>
    <submittedName>
        <fullName evidence="6">LCP family protein</fullName>
    </submittedName>
</protein>
<dbReference type="RefSeq" id="WP_359275269.1">
    <property type="nucleotide sequence ID" value="NZ_JBEZNA010000060.1"/>
</dbReference>
<dbReference type="Gene3D" id="3.40.630.190">
    <property type="entry name" value="LCP protein"/>
    <property type="match status" value="1"/>
</dbReference>
<comment type="similarity">
    <text evidence="1">Belongs to the LytR/CpsA/Psr (LCP) family.</text>
</comment>
<feature type="domain" description="LytR/CpsA/Psr regulator C-terminal" evidence="5">
    <location>
        <begin position="432"/>
        <end position="525"/>
    </location>
</feature>
<evidence type="ECO:0000256" key="1">
    <source>
        <dbReference type="ARBA" id="ARBA00006068"/>
    </source>
</evidence>
<dbReference type="Pfam" id="PF13399">
    <property type="entry name" value="LytR_C"/>
    <property type="match status" value="1"/>
</dbReference>
<sequence>MAQTRVRGEDRRRDSAGGAADLGWDDSLYEAGRSGDGPDGRDGRDEDDSPTEPRDGGRHGGGRGNGRRRGRGGRRRRVLRWTALALAFLIAGTGAAGYLYYQHLNGNIDTDARAGGRSNAKKPKPNAAGQTPLNILVLGSDDRNDPRNLKLGGSKENVGQKPRADVQMLLHLSADRKSASMVSIPRDTMVQIPECRDAEEGKTYPATYGMINSTLQRGGPGCTLSTWENLTGVYIDHWIVIDFIGVVEMADAIGGVDVCVEDNVWDRSTAAQRGGSGLKLEAGTHAIKGEKALQWLRTRHAWGSDQMRAKAQQMYINSMMRELQEQNVFTDSGELMDLAEAATNALKVSEEIGSVAKLAGLAMEMKEIPVNRITTATMPNDPYPQDPNRLIPRAGDADKLWAMLQDDVPFDRNGTKGAKDSGPKDEAAPDGQIAVQVRNGTATGTLGAVPERAGTIQQVLAGQGFALASKDGAATKPVKRTVVQYPSADLRGDALRVAESLGIPASSVKKSADVNGVTLTVGADWREGDSYPEENVLEEGDLPESADAQNGEEKNCMKVAEDIYTW</sequence>
<feature type="region of interest" description="Disordered" evidence="2">
    <location>
        <begin position="1"/>
        <end position="75"/>
    </location>
</feature>
<dbReference type="Pfam" id="PF03816">
    <property type="entry name" value="LytR_cpsA_psr"/>
    <property type="match status" value="1"/>
</dbReference>
<evidence type="ECO:0000256" key="2">
    <source>
        <dbReference type="SAM" id="MobiDB-lite"/>
    </source>
</evidence>
<feature type="compositionally biased region" description="Basic and acidic residues" evidence="2">
    <location>
        <begin position="1"/>
        <end position="15"/>
    </location>
</feature>
<dbReference type="PANTHER" id="PTHR33392:SF6">
    <property type="entry name" value="POLYISOPRENYL-TEICHOIC ACID--PEPTIDOGLYCAN TEICHOIC ACID TRANSFERASE TAGU"/>
    <property type="match status" value="1"/>
</dbReference>
<feature type="transmembrane region" description="Helical" evidence="3">
    <location>
        <begin position="78"/>
        <end position="101"/>
    </location>
</feature>
<feature type="region of interest" description="Disordered" evidence="2">
    <location>
        <begin position="409"/>
        <end position="430"/>
    </location>
</feature>
<evidence type="ECO:0000313" key="7">
    <source>
        <dbReference type="Proteomes" id="UP001551584"/>
    </source>
</evidence>
<evidence type="ECO:0000313" key="6">
    <source>
        <dbReference type="EMBL" id="MEU9579943.1"/>
    </source>
</evidence>
<evidence type="ECO:0000256" key="3">
    <source>
        <dbReference type="SAM" id="Phobius"/>
    </source>
</evidence>
<reference evidence="6 7" key="1">
    <citation type="submission" date="2024-06" db="EMBL/GenBank/DDBJ databases">
        <title>The Natural Products Discovery Center: Release of the First 8490 Sequenced Strains for Exploring Actinobacteria Biosynthetic Diversity.</title>
        <authorList>
            <person name="Kalkreuter E."/>
            <person name="Kautsar S.A."/>
            <person name="Yang D."/>
            <person name="Bader C.D."/>
            <person name="Teijaro C.N."/>
            <person name="Fluegel L."/>
            <person name="Davis C.M."/>
            <person name="Simpson J.R."/>
            <person name="Lauterbach L."/>
            <person name="Steele A.D."/>
            <person name="Gui C."/>
            <person name="Meng S."/>
            <person name="Li G."/>
            <person name="Viehrig K."/>
            <person name="Ye F."/>
            <person name="Su P."/>
            <person name="Kiefer A.F."/>
            <person name="Nichols A."/>
            <person name="Cepeda A.J."/>
            <person name="Yan W."/>
            <person name="Fan B."/>
            <person name="Jiang Y."/>
            <person name="Adhikari A."/>
            <person name="Zheng C.-J."/>
            <person name="Schuster L."/>
            <person name="Cowan T.M."/>
            <person name="Smanski M.J."/>
            <person name="Chevrette M.G."/>
            <person name="De Carvalho L.P.S."/>
            <person name="Shen B."/>
        </authorList>
    </citation>
    <scope>NUCLEOTIDE SEQUENCE [LARGE SCALE GENOMIC DNA]</scope>
    <source>
        <strain evidence="6 7">NPDC048117</strain>
    </source>
</reference>
<dbReference type="EMBL" id="JBEZNA010000060">
    <property type="protein sequence ID" value="MEU9579943.1"/>
    <property type="molecule type" value="Genomic_DNA"/>
</dbReference>
<name>A0ABV3EUN8_9ACTN</name>
<dbReference type="NCBIfam" id="TIGR00350">
    <property type="entry name" value="lytR_cpsA_psr"/>
    <property type="match status" value="1"/>
</dbReference>
<feature type="domain" description="Cell envelope-related transcriptional attenuator" evidence="4">
    <location>
        <begin position="163"/>
        <end position="324"/>
    </location>
</feature>
<keyword evidence="3" id="KW-0472">Membrane</keyword>
<organism evidence="6 7">
    <name type="scientific">Streptomyces chilikensis</name>
    <dbReference type="NCBI Taxonomy" id="1194079"/>
    <lineage>
        <taxon>Bacteria</taxon>
        <taxon>Bacillati</taxon>
        <taxon>Actinomycetota</taxon>
        <taxon>Actinomycetes</taxon>
        <taxon>Kitasatosporales</taxon>
        <taxon>Streptomycetaceae</taxon>
        <taxon>Streptomyces</taxon>
    </lineage>
</organism>
<dbReference type="InterPro" id="IPR004474">
    <property type="entry name" value="LytR_CpsA_psr"/>
</dbReference>
<accession>A0ABV3EUN8</accession>
<comment type="caution">
    <text evidence="6">The sequence shown here is derived from an EMBL/GenBank/DDBJ whole genome shotgun (WGS) entry which is preliminary data.</text>
</comment>
<dbReference type="Proteomes" id="UP001551584">
    <property type="component" value="Unassembled WGS sequence"/>
</dbReference>
<keyword evidence="3" id="KW-1133">Transmembrane helix</keyword>
<dbReference type="Gene3D" id="3.30.70.2390">
    <property type="match status" value="1"/>
</dbReference>
<dbReference type="InterPro" id="IPR027381">
    <property type="entry name" value="LytR/CpsA/Psr_C"/>
</dbReference>
<feature type="compositionally biased region" description="Basic and acidic residues" evidence="2">
    <location>
        <begin position="409"/>
        <end position="427"/>
    </location>
</feature>
<gene>
    <name evidence="6" type="ORF">AB0D95_22175</name>
</gene>
<dbReference type="InterPro" id="IPR050922">
    <property type="entry name" value="LytR/CpsA/Psr_CW_biosynth"/>
</dbReference>
<evidence type="ECO:0000259" key="5">
    <source>
        <dbReference type="Pfam" id="PF13399"/>
    </source>
</evidence>